<feature type="transmembrane region" description="Helical" evidence="1">
    <location>
        <begin position="266"/>
        <end position="283"/>
    </location>
</feature>
<gene>
    <name evidence="3" type="ORF">DFR39_10380</name>
</gene>
<keyword evidence="1" id="KW-1133">Transmembrane helix</keyword>
<feature type="transmembrane region" description="Helical" evidence="1">
    <location>
        <begin position="370"/>
        <end position="389"/>
    </location>
</feature>
<dbReference type="InterPro" id="IPR032176">
    <property type="entry name" value="DUF5009"/>
</dbReference>
<dbReference type="GO" id="GO:0016746">
    <property type="term" value="F:acyltransferase activity"/>
    <property type="evidence" value="ECO:0007669"/>
    <property type="project" value="UniProtKB-KW"/>
</dbReference>
<reference evidence="3 4" key="1">
    <citation type="submission" date="2019-03" db="EMBL/GenBank/DDBJ databases">
        <title>Genomic Encyclopedia of Type Strains, Phase IV (KMG-IV): sequencing the most valuable type-strain genomes for metagenomic binning, comparative biology and taxonomic classification.</title>
        <authorList>
            <person name="Goeker M."/>
        </authorList>
    </citation>
    <scope>NUCLEOTIDE SEQUENCE [LARGE SCALE GENOMIC DNA]</scope>
    <source>
        <strain evidence="3 4">DSM 25082</strain>
    </source>
</reference>
<feature type="transmembrane region" description="Helical" evidence="1">
    <location>
        <begin position="145"/>
        <end position="164"/>
    </location>
</feature>
<keyword evidence="1" id="KW-0472">Membrane</keyword>
<sequence>MRAANPAGRSLAIDAFRALTVLLMITVNEWSGVAGLPVWMKHYPADADAMSFVDMVFPAFLFIVGMSIPLALGQREAAGEPPGQILRHVLMRSLGLLVLGVFMVNAESGFAAQAMPLPIAAWALLAYACAFLVWGSLRGGPPLAWPWRLLGVLGLLALALVYRGGESGQLGLRPQWWGILGLIGWAYLLACLVHLLCRAHPARLLLALGLGLLYALAARHPGLNQQPGLALLLGAGGHVVHALIVVCGMLCAALSRGPSRQVWGQALALATGLALLAALLRPLHGISKIYATPSWALFSAAACVLIHALLQELIDRRGLRGWTRWLQPAAAHPLLAYLLPFVIAALLQLLQLSMPAVLRSTVPGLLWGPFYALLMLALVRGLSAAGLRLRL</sequence>
<dbReference type="Proteomes" id="UP000295357">
    <property type="component" value="Unassembled WGS sequence"/>
</dbReference>
<dbReference type="AlphaFoldDB" id="A0A4R6N7S6"/>
<dbReference type="PANTHER" id="PTHR31061:SF24">
    <property type="entry name" value="LD22376P"/>
    <property type="match status" value="1"/>
</dbReference>
<organism evidence="3 4">
    <name type="scientific">Roseateles asaccharophilus</name>
    <dbReference type="NCBI Taxonomy" id="582607"/>
    <lineage>
        <taxon>Bacteria</taxon>
        <taxon>Pseudomonadati</taxon>
        <taxon>Pseudomonadota</taxon>
        <taxon>Betaproteobacteria</taxon>
        <taxon>Burkholderiales</taxon>
        <taxon>Sphaerotilaceae</taxon>
        <taxon>Roseateles</taxon>
    </lineage>
</organism>
<dbReference type="Pfam" id="PF16401">
    <property type="entry name" value="DUF5009"/>
    <property type="match status" value="1"/>
</dbReference>
<evidence type="ECO:0000313" key="3">
    <source>
        <dbReference type="EMBL" id="TDP11157.1"/>
    </source>
</evidence>
<comment type="caution">
    <text evidence="3">The sequence shown here is derived from an EMBL/GenBank/DDBJ whole genome shotgun (WGS) entry which is preliminary data.</text>
</comment>
<keyword evidence="3" id="KW-0012">Acyltransferase</keyword>
<evidence type="ECO:0000313" key="4">
    <source>
        <dbReference type="Proteomes" id="UP000295357"/>
    </source>
</evidence>
<feature type="transmembrane region" description="Helical" evidence="1">
    <location>
        <begin position="204"/>
        <end position="223"/>
    </location>
</feature>
<evidence type="ECO:0000259" key="2">
    <source>
        <dbReference type="Pfam" id="PF16401"/>
    </source>
</evidence>
<keyword evidence="3" id="KW-0808">Transferase</keyword>
<feature type="transmembrane region" description="Helical" evidence="1">
    <location>
        <begin position="52"/>
        <end position="73"/>
    </location>
</feature>
<dbReference type="OrthoDB" id="9788724at2"/>
<dbReference type="RefSeq" id="WP_133603076.1">
    <property type="nucleotide sequence ID" value="NZ_JAUFPJ010000010.1"/>
</dbReference>
<proteinExistence type="predicted"/>
<feature type="transmembrane region" description="Helical" evidence="1">
    <location>
        <begin position="176"/>
        <end position="197"/>
    </location>
</feature>
<keyword evidence="1" id="KW-0812">Transmembrane</keyword>
<accession>A0A4R6N7S6</accession>
<dbReference type="EMBL" id="SNXE01000003">
    <property type="protein sequence ID" value="TDP11157.1"/>
    <property type="molecule type" value="Genomic_DNA"/>
</dbReference>
<feature type="transmembrane region" description="Helical" evidence="1">
    <location>
        <begin position="331"/>
        <end position="350"/>
    </location>
</feature>
<name>A0A4R6N7S6_9BURK</name>
<dbReference type="PANTHER" id="PTHR31061">
    <property type="entry name" value="LD22376P"/>
    <property type="match status" value="1"/>
</dbReference>
<feature type="transmembrane region" description="Helical" evidence="1">
    <location>
        <begin position="21"/>
        <end position="40"/>
    </location>
</feature>
<protein>
    <submittedName>
        <fullName evidence="3">Putative acyltransferase</fullName>
    </submittedName>
</protein>
<feature type="transmembrane region" description="Helical" evidence="1">
    <location>
        <begin position="289"/>
        <end position="310"/>
    </location>
</feature>
<feature type="transmembrane region" description="Helical" evidence="1">
    <location>
        <begin position="110"/>
        <end position="133"/>
    </location>
</feature>
<feature type="domain" description="DUF5009" evidence="2">
    <location>
        <begin position="11"/>
        <end position="136"/>
    </location>
</feature>
<feature type="transmembrane region" description="Helical" evidence="1">
    <location>
        <begin position="85"/>
        <end position="104"/>
    </location>
</feature>
<keyword evidence="4" id="KW-1185">Reference proteome</keyword>
<evidence type="ECO:0000256" key="1">
    <source>
        <dbReference type="SAM" id="Phobius"/>
    </source>
</evidence>
<feature type="transmembrane region" description="Helical" evidence="1">
    <location>
        <begin position="229"/>
        <end position="254"/>
    </location>
</feature>